<gene>
    <name evidence="2" type="ORF">FTUN_0050</name>
</gene>
<dbReference type="Proteomes" id="UP000503447">
    <property type="component" value="Chromosome"/>
</dbReference>
<evidence type="ECO:0000313" key="3">
    <source>
        <dbReference type="Proteomes" id="UP000503447"/>
    </source>
</evidence>
<feature type="region of interest" description="Disordered" evidence="1">
    <location>
        <begin position="1"/>
        <end position="39"/>
    </location>
</feature>
<organism evidence="2 3">
    <name type="scientific">Frigoriglobus tundricola</name>
    <dbReference type="NCBI Taxonomy" id="2774151"/>
    <lineage>
        <taxon>Bacteria</taxon>
        <taxon>Pseudomonadati</taxon>
        <taxon>Planctomycetota</taxon>
        <taxon>Planctomycetia</taxon>
        <taxon>Gemmatales</taxon>
        <taxon>Gemmataceae</taxon>
        <taxon>Frigoriglobus</taxon>
    </lineage>
</organism>
<dbReference type="AlphaFoldDB" id="A0A6M5YG25"/>
<feature type="compositionally biased region" description="Basic residues" evidence="1">
    <location>
        <begin position="83"/>
        <end position="94"/>
    </location>
</feature>
<accession>A0A6M5YG25</accession>
<reference evidence="3" key="1">
    <citation type="submission" date="2020-05" db="EMBL/GenBank/DDBJ databases">
        <title>Frigoriglobus tundricola gen. nov., sp. nov., a psychrotolerant cellulolytic planctomycete of the family Gemmataceae with two divergent copies of 16S rRNA gene.</title>
        <authorList>
            <person name="Kulichevskaya I.S."/>
            <person name="Ivanova A.A."/>
            <person name="Naumoff D.G."/>
            <person name="Beletsky A.V."/>
            <person name="Rijpstra W.I.C."/>
            <person name="Sinninghe Damste J.S."/>
            <person name="Mardanov A.V."/>
            <person name="Ravin N.V."/>
            <person name="Dedysh S.N."/>
        </authorList>
    </citation>
    <scope>NUCLEOTIDE SEQUENCE [LARGE SCALE GENOMIC DNA]</scope>
    <source>
        <strain evidence="3">PL17</strain>
    </source>
</reference>
<name>A0A6M5YG25_9BACT</name>
<dbReference type="EMBL" id="CP053452">
    <property type="protein sequence ID" value="QJW92554.1"/>
    <property type="molecule type" value="Genomic_DNA"/>
</dbReference>
<protein>
    <submittedName>
        <fullName evidence="2">Uncharacterized protein</fullName>
    </submittedName>
</protein>
<evidence type="ECO:0000256" key="1">
    <source>
        <dbReference type="SAM" id="MobiDB-lite"/>
    </source>
</evidence>
<dbReference type="KEGG" id="ftj:FTUN_0050"/>
<feature type="region of interest" description="Disordered" evidence="1">
    <location>
        <begin position="80"/>
        <end position="99"/>
    </location>
</feature>
<sequence length="192" mass="21110">MPTLKQGKARRGLKQGLGRRSLLHSGGGGGGRGSRFRQRRGPSLAVAVPCWCSTACCDGCGGEAGAVSLARRGVMPMRWASTTRRRPAPRHAVPRCRSPWPGISSASPLRSLRAKRANEQRRRQVKQRLCSIVRRAALSASRACHILRAMRANEQRDGSVSEWTLLDCSQSQFHSHQRASSPVRSSWWTSDS</sequence>
<proteinExistence type="predicted"/>
<evidence type="ECO:0000313" key="2">
    <source>
        <dbReference type="EMBL" id="QJW92554.1"/>
    </source>
</evidence>
<keyword evidence="3" id="KW-1185">Reference proteome</keyword>